<feature type="compositionally biased region" description="Basic and acidic residues" evidence="1">
    <location>
        <begin position="728"/>
        <end position="737"/>
    </location>
</feature>
<comment type="caution">
    <text evidence="2">The sequence shown here is derived from an EMBL/GenBank/DDBJ whole genome shotgun (WGS) entry which is preliminary data.</text>
</comment>
<organism evidence="2">
    <name type="scientific">bioreactor metagenome</name>
    <dbReference type="NCBI Taxonomy" id="1076179"/>
    <lineage>
        <taxon>unclassified sequences</taxon>
        <taxon>metagenomes</taxon>
        <taxon>ecological metagenomes</taxon>
    </lineage>
</organism>
<feature type="region of interest" description="Disordered" evidence="1">
    <location>
        <begin position="720"/>
        <end position="755"/>
    </location>
</feature>
<evidence type="ECO:0000256" key="1">
    <source>
        <dbReference type="SAM" id="MobiDB-lite"/>
    </source>
</evidence>
<evidence type="ECO:0000313" key="2">
    <source>
        <dbReference type="EMBL" id="MPL73713.1"/>
    </source>
</evidence>
<reference evidence="2" key="1">
    <citation type="submission" date="2019-08" db="EMBL/GenBank/DDBJ databases">
        <authorList>
            <person name="Kucharzyk K."/>
            <person name="Murdoch R.W."/>
            <person name="Higgins S."/>
            <person name="Loffler F."/>
        </authorList>
    </citation>
    <scope>NUCLEOTIDE SEQUENCE</scope>
</reference>
<sequence length="755" mass="80038">MLAVLFPGDRLADDARAGLERPQLLAGVGIEGDEFALGVAGEDQPARGRHHPAPERGRVLVFPLHLAGVRVHRLQRADVILEQRLDGEARTQIGRALLVADRLVPDVHAPFVRGHVEEAGLLVVGHRHPVLATKERGHGEDLLALAAFGRGIGGARAVFLVVDRPAVLIDALGPVDLLDEGMGRGELAVLAVQNIEEAVAVGGGIALVAVLVDEAHDLVHAVEIPALAWRGLEVPLDLAGLRVDADAACGIEVVARVALDRRAGVAQVAVPGRRVARAEDQRVGVGVIGTAQPGRATAGLPHVARPGRVERARHGAFLAHVGAHVAFDHRPGPDQLAGLGVARLHLADDAEFAARVAGDDKPVHDQRRRGVGVALLVIGDLLVPLDLAGLQIEREDARVERAEIDVVAIDRRAAVDDVAARQDALGQAGVILPDFLAGLQVDRIHARIRAGDVHHPVVDQRLAFLTALLLAAEAEGPGRYQVFDVVLVQDLERAVALQVTPHPVGQHVLGAFLILQQVLLGHPGHRRRAETGDGQHRGQNKTVHRSRPPDLPITPCPPAGHCAPGRTRVQVSVSGARGILSIGLTTLGQGFGASRKGRARWLRTRPETPENPLFLEGREVGDDEVLNRRILDADMAHLGPRHELVVRLHPGAQRPRRPDETRLLQRLGIGIAREGARAAADHTIEQRAIALLVGIDRVAAVAGAVEIGLASGDLHRVGGVGRRGGPAKGREAQRRCGAEGFGKHALSPVSELGEG</sequence>
<gene>
    <name evidence="2" type="ORF">SDC9_19519</name>
</gene>
<feature type="region of interest" description="Disordered" evidence="1">
    <location>
        <begin position="525"/>
        <end position="551"/>
    </location>
</feature>
<accession>A0A644U468</accession>
<protein>
    <submittedName>
        <fullName evidence="2">Uncharacterized protein</fullName>
    </submittedName>
</protein>
<dbReference type="AlphaFoldDB" id="A0A644U468"/>
<proteinExistence type="predicted"/>
<dbReference type="EMBL" id="VSSQ01000075">
    <property type="protein sequence ID" value="MPL73713.1"/>
    <property type="molecule type" value="Genomic_DNA"/>
</dbReference>
<name>A0A644U468_9ZZZZ</name>